<evidence type="ECO:0000313" key="4">
    <source>
        <dbReference type="Proteomes" id="UP001160390"/>
    </source>
</evidence>
<keyword evidence="4" id="KW-1185">Reference proteome</keyword>
<keyword evidence="2" id="KW-1133">Transmembrane helix</keyword>
<reference evidence="3" key="1">
    <citation type="submission" date="2023-01" db="EMBL/GenBank/DDBJ databases">
        <authorList>
            <person name="Piombo E."/>
        </authorList>
    </citation>
    <scope>NUCLEOTIDE SEQUENCE</scope>
</reference>
<feature type="region of interest" description="Disordered" evidence="1">
    <location>
        <begin position="169"/>
        <end position="225"/>
    </location>
</feature>
<sequence>MAAYYNHELPPRLFILFAPQYETLGQELHMMHTSYNIYNNNTIATNTPPPVPPHASHGGHPTTIGPGLSNDPTITLDQATRELISIQLLGSTEWHGMCALNCQQTRNFISVEAMRQIGFTVEHGGQYQCAWKGDDSVERVGIFQAVSGLGADVAFGVNWLDNRPAPATAISIDTTPHSRSNTPSTELNTTSLLSRPNNQPSIDDHPARPESQNGCGNTRDQKQKHEDAPISMGLYEGHVLWPIFGCLALGSFYLWQKTRAAR</sequence>
<dbReference type="Proteomes" id="UP001160390">
    <property type="component" value="Unassembled WGS sequence"/>
</dbReference>
<evidence type="ECO:0000256" key="2">
    <source>
        <dbReference type="SAM" id="Phobius"/>
    </source>
</evidence>
<accession>A0AA35LT90</accession>
<organism evidence="3 4">
    <name type="scientific">Clonostachys chloroleuca</name>
    <dbReference type="NCBI Taxonomy" id="1926264"/>
    <lineage>
        <taxon>Eukaryota</taxon>
        <taxon>Fungi</taxon>
        <taxon>Dikarya</taxon>
        <taxon>Ascomycota</taxon>
        <taxon>Pezizomycotina</taxon>
        <taxon>Sordariomycetes</taxon>
        <taxon>Hypocreomycetidae</taxon>
        <taxon>Hypocreales</taxon>
        <taxon>Bionectriaceae</taxon>
        <taxon>Clonostachys</taxon>
    </lineage>
</organism>
<evidence type="ECO:0000313" key="3">
    <source>
        <dbReference type="EMBL" id="CAI6066104.1"/>
    </source>
</evidence>
<protein>
    <submittedName>
        <fullName evidence="3">Uncharacterized protein</fullName>
    </submittedName>
</protein>
<feature type="compositionally biased region" description="Polar residues" evidence="1">
    <location>
        <begin position="171"/>
        <end position="201"/>
    </location>
</feature>
<comment type="caution">
    <text evidence="3">The sequence shown here is derived from an EMBL/GenBank/DDBJ whole genome shotgun (WGS) entry which is preliminary data.</text>
</comment>
<feature type="region of interest" description="Disordered" evidence="1">
    <location>
        <begin position="46"/>
        <end position="71"/>
    </location>
</feature>
<name>A0AA35LT90_9HYPO</name>
<keyword evidence="2" id="KW-0812">Transmembrane</keyword>
<keyword evidence="2" id="KW-0472">Membrane</keyword>
<gene>
    <name evidence="3" type="ORF">CCHLO57077_00015712</name>
</gene>
<dbReference type="AlphaFoldDB" id="A0AA35LT90"/>
<dbReference type="EMBL" id="CABFNP030000627">
    <property type="protein sequence ID" value="CAI6066104.1"/>
    <property type="molecule type" value="Genomic_DNA"/>
</dbReference>
<evidence type="ECO:0000256" key="1">
    <source>
        <dbReference type="SAM" id="MobiDB-lite"/>
    </source>
</evidence>
<proteinExistence type="predicted"/>
<feature type="transmembrane region" description="Helical" evidence="2">
    <location>
        <begin position="239"/>
        <end position="255"/>
    </location>
</feature>